<dbReference type="PANTHER" id="PTHR44379">
    <property type="entry name" value="OXIDOREDUCTASE WITH IRON-SULFUR SUBUNIT"/>
    <property type="match status" value="1"/>
</dbReference>
<dbReference type="InterPro" id="IPR036010">
    <property type="entry name" value="2Fe-2S_ferredoxin-like_sf"/>
</dbReference>
<reference evidence="7 8" key="1">
    <citation type="submission" date="2020-01" db="EMBL/GenBank/DDBJ databases">
        <title>Genomic analysis of Aminipila sp. CBA3637.</title>
        <authorList>
            <person name="Kim Y.B."/>
            <person name="Roh S.W."/>
        </authorList>
    </citation>
    <scope>NUCLEOTIDE SEQUENCE [LARGE SCALE GENOMIC DNA]</scope>
    <source>
        <strain evidence="7 8">CBA3637</strain>
    </source>
</reference>
<accession>A0A6P1MIU4</accession>
<dbReference type="Gene3D" id="1.10.150.120">
    <property type="entry name" value="[2Fe-2S]-binding domain"/>
    <property type="match status" value="1"/>
</dbReference>
<dbReference type="Gene3D" id="3.10.20.30">
    <property type="match status" value="1"/>
</dbReference>
<dbReference type="InterPro" id="IPR012675">
    <property type="entry name" value="Beta-grasp_dom_sf"/>
</dbReference>
<dbReference type="KEGG" id="amic:Ami3637_09105"/>
<dbReference type="PANTHER" id="PTHR44379:SF5">
    <property type="entry name" value="OXIDOREDUCTASE WITH IRON-SULFUR SUBUNIT"/>
    <property type="match status" value="1"/>
</dbReference>
<keyword evidence="8" id="KW-1185">Reference proteome</keyword>
<dbReference type="EMBL" id="CP047591">
    <property type="protein sequence ID" value="QHI72534.1"/>
    <property type="molecule type" value="Genomic_DNA"/>
</dbReference>
<dbReference type="InterPro" id="IPR002888">
    <property type="entry name" value="2Fe-2S-bd"/>
</dbReference>
<proteinExistence type="predicted"/>
<evidence type="ECO:0000256" key="4">
    <source>
        <dbReference type="ARBA" id="ARBA00023004"/>
    </source>
</evidence>
<protein>
    <submittedName>
        <fullName evidence="7">2Fe-2S iron-sulfur cluster binding domain-containing protein</fullName>
    </submittedName>
</protein>
<dbReference type="SUPFAM" id="SSF54292">
    <property type="entry name" value="2Fe-2S ferredoxin-like"/>
    <property type="match status" value="1"/>
</dbReference>
<name>A0A6P1MIU4_9FIRM</name>
<feature type="domain" description="2Fe-2S ferredoxin-type" evidence="6">
    <location>
        <begin position="1"/>
        <end position="76"/>
    </location>
</feature>
<dbReference type="Pfam" id="PF00111">
    <property type="entry name" value="Fer2"/>
    <property type="match status" value="1"/>
</dbReference>
<keyword evidence="1" id="KW-0001">2Fe-2S</keyword>
<dbReference type="GO" id="GO:0051537">
    <property type="term" value="F:2 iron, 2 sulfur cluster binding"/>
    <property type="evidence" value="ECO:0007669"/>
    <property type="project" value="UniProtKB-KW"/>
</dbReference>
<evidence type="ECO:0000313" key="8">
    <source>
        <dbReference type="Proteomes" id="UP000463883"/>
    </source>
</evidence>
<dbReference type="InterPro" id="IPR001041">
    <property type="entry name" value="2Fe-2S_ferredoxin-type"/>
</dbReference>
<dbReference type="InterPro" id="IPR006058">
    <property type="entry name" value="2Fe2S_fd_BS"/>
</dbReference>
<dbReference type="PROSITE" id="PS00197">
    <property type="entry name" value="2FE2S_FER_1"/>
    <property type="match status" value="1"/>
</dbReference>
<dbReference type="PROSITE" id="PS51085">
    <property type="entry name" value="2FE2S_FER_2"/>
    <property type="match status" value="1"/>
</dbReference>
<keyword evidence="5" id="KW-0411">Iron-sulfur</keyword>
<sequence>MEVKIKVNHKNITDNIPADLLLIDFLRKHGFYSVKRGCDTANCGLCTVLIADEPVLSCAVLTARANGSHITTLEGMQKEAEVFGSFMADEGAEQCGFCSPGFIMSVLAMEKEFEKKGITNPSEDQINKYLSGNLCRCTGYMSHTRAIMKYLKRAGGLK</sequence>
<dbReference type="GO" id="GO:0046872">
    <property type="term" value="F:metal ion binding"/>
    <property type="evidence" value="ECO:0007669"/>
    <property type="project" value="UniProtKB-KW"/>
</dbReference>
<dbReference type="Proteomes" id="UP000463883">
    <property type="component" value="Chromosome"/>
</dbReference>
<dbReference type="SUPFAM" id="SSF47741">
    <property type="entry name" value="CO dehydrogenase ISP C-domain like"/>
    <property type="match status" value="1"/>
</dbReference>
<evidence type="ECO:0000259" key="6">
    <source>
        <dbReference type="PROSITE" id="PS51085"/>
    </source>
</evidence>
<keyword evidence="3" id="KW-0560">Oxidoreductase</keyword>
<organism evidence="7 8">
    <name type="scientific">Aminipila terrae</name>
    <dbReference type="NCBI Taxonomy" id="2697030"/>
    <lineage>
        <taxon>Bacteria</taxon>
        <taxon>Bacillati</taxon>
        <taxon>Bacillota</taxon>
        <taxon>Clostridia</taxon>
        <taxon>Peptostreptococcales</taxon>
        <taxon>Anaerovoracaceae</taxon>
        <taxon>Aminipila</taxon>
    </lineage>
</organism>
<evidence type="ECO:0000256" key="3">
    <source>
        <dbReference type="ARBA" id="ARBA00023002"/>
    </source>
</evidence>
<evidence type="ECO:0000256" key="1">
    <source>
        <dbReference type="ARBA" id="ARBA00022714"/>
    </source>
</evidence>
<dbReference type="Pfam" id="PF01799">
    <property type="entry name" value="Fer2_2"/>
    <property type="match status" value="1"/>
</dbReference>
<evidence type="ECO:0000256" key="5">
    <source>
        <dbReference type="ARBA" id="ARBA00023014"/>
    </source>
</evidence>
<dbReference type="RefSeq" id="WP_162362302.1">
    <property type="nucleotide sequence ID" value="NZ_CP047591.1"/>
</dbReference>
<dbReference type="GO" id="GO:0016491">
    <property type="term" value="F:oxidoreductase activity"/>
    <property type="evidence" value="ECO:0007669"/>
    <property type="project" value="UniProtKB-KW"/>
</dbReference>
<gene>
    <name evidence="7" type="ORF">Ami3637_09105</name>
</gene>
<keyword evidence="4" id="KW-0408">Iron</keyword>
<dbReference type="InterPro" id="IPR036884">
    <property type="entry name" value="2Fe-2S-bd_dom_sf"/>
</dbReference>
<evidence type="ECO:0000256" key="2">
    <source>
        <dbReference type="ARBA" id="ARBA00022723"/>
    </source>
</evidence>
<evidence type="ECO:0000313" key="7">
    <source>
        <dbReference type="EMBL" id="QHI72534.1"/>
    </source>
</evidence>
<dbReference type="AlphaFoldDB" id="A0A6P1MIU4"/>
<dbReference type="InterPro" id="IPR051452">
    <property type="entry name" value="Diverse_Oxidoreductases"/>
</dbReference>
<dbReference type="CDD" id="cd00207">
    <property type="entry name" value="fer2"/>
    <property type="match status" value="1"/>
</dbReference>
<keyword evidence="2" id="KW-0479">Metal-binding</keyword>